<protein>
    <submittedName>
        <fullName evidence="7">Manganese transport protein MntH</fullName>
    </submittedName>
</protein>
<evidence type="ECO:0000256" key="1">
    <source>
        <dbReference type="ARBA" id="ARBA00004141"/>
    </source>
</evidence>
<evidence type="ECO:0000256" key="4">
    <source>
        <dbReference type="ARBA" id="ARBA00022989"/>
    </source>
</evidence>
<feature type="transmembrane region" description="Helical" evidence="6">
    <location>
        <begin position="189"/>
        <end position="209"/>
    </location>
</feature>
<feature type="transmembrane region" description="Helical" evidence="6">
    <location>
        <begin position="347"/>
        <end position="370"/>
    </location>
</feature>
<dbReference type="eggNOG" id="COG1914">
    <property type="taxonomic scope" value="Bacteria"/>
</dbReference>
<dbReference type="GO" id="GO:0005886">
    <property type="term" value="C:plasma membrane"/>
    <property type="evidence" value="ECO:0007669"/>
    <property type="project" value="TreeGrafter"/>
</dbReference>
<comment type="caution">
    <text evidence="7">The sequence shown here is derived from an EMBL/GenBank/DDBJ whole genome shotgun (WGS) entry which is preliminary data.</text>
</comment>
<dbReference type="NCBIfam" id="NF037982">
    <property type="entry name" value="Nramp_1"/>
    <property type="match status" value="1"/>
</dbReference>
<dbReference type="OrthoDB" id="141480at2"/>
<dbReference type="Proteomes" id="UP000007652">
    <property type="component" value="Unassembled WGS sequence"/>
</dbReference>
<evidence type="ECO:0000313" key="7">
    <source>
        <dbReference type="EMBL" id="CCJ33443.1"/>
    </source>
</evidence>
<organism evidence="7 8">
    <name type="scientific">Caloramator australicus RC3</name>
    <dbReference type="NCBI Taxonomy" id="857293"/>
    <lineage>
        <taxon>Bacteria</taxon>
        <taxon>Bacillati</taxon>
        <taxon>Bacillota</taxon>
        <taxon>Clostridia</taxon>
        <taxon>Eubacteriales</taxon>
        <taxon>Clostridiaceae</taxon>
        <taxon>Caloramator</taxon>
    </lineage>
</organism>
<evidence type="ECO:0000256" key="3">
    <source>
        <dbReference type="ARBA" id="ARBA00022692"/>
    </source>
</evidence>
<feature type="transmembrane region" description="Helical" evidence="6">
    <location>
        <begin position="230"/>
        <end position="253"/>
    </location>
</feature>
<evidence type="ECO:0000256" key="2">
    <source>
        <dbReference type="ARBA" id="ARBA00022448"/>
    </source>
</evidence>
<sequence length="415" mass="45606">MRIKSKRLKNIIFILSVIGPGLITVNAGNDAGGIATYAAVGAHFGYKMLWGLLLITFSLAVIQEMNARMAVVTGKGLADLIREQFGVKLAFFAMLTLFIANFGVCVGDFAGIAASMELFGVSKFISVPLVAALTLFIITRGSYSKIEKVFLAFTFVFFSYIITAFIVKPDWNYVFKQMITPQIEFNKEFILTFIGMIGTTITPYMQFYLQSSIVDKGLSVEDYKYEKLDVYLSAFWGDLVSFFIIVTTAVTLYKNGIRIESANEAALALKPLAGQYASALFGLGLFGASALAIAIIPLSTTYAICEAFGFERGLDNDFKEAPIFYGIFAGMIILSALIVLMPKLSLVSIMLATQQLAGILSPIILIFMVLLTNKKAVMGKYTNSRVQNIIIWLTVVFIIVLSIIIFLSPIIEKII</sequence>
<feature type="transmembrane region" description="Helical" evidence="6">
    <location>
        <begin position="89"/>
        <end position="112"/>
    </location>
</feature>
<keyword evidence="5 6" id="KW-0472">Membrane</keyword>
<dbReference type="GO" id="GO:0005384">
    <property type="term" value="F:manganese ion transmembrane transporter activity"/>
    <property type="evidence" value="ECO:0007669"/>
    <property type="project" value="TreeGrafter"/>
</dbReference>
<dbReference type="EMBL" id="CAKP01000071">
    <property type="protein sequence ID" value="CCJ33443.1"/>
    <property type="molecule type" value="Genomic_DNA"/>
</dbReference>
<dbReference type="GO" id="GO:0034755">
    <property type="term" value="P:iron ion transmembrane transport"/>
    <property type="evidence" value="ECO:0007669"/>
    <property type="project" value="TreeGrafter"/>
</dbReference>
<keyword evidence="8" id="KW-1185">Reference proteome</keyword>
<dbReference type="RefSeq" id="WP_008908712.1">
    <property type="nucleotide sequence ID" value="NZ_CAKP01000071.1"/>
</dbReference>
<feature type="transmembrane region" description="Helical" evidence="6">
    <location>
        <begin position="323"/>
        <end position="341"/>
    </location>
</feature>
<feature type="transmembrane region" description="Helical" evidence="6">
    <location>
        <begin position="118"/>
        <end position="138"/>
    </location>
</feature>
<dbReference type="AlphaFoldDB" id="I7KU96"/>
<dbReference type="InterPro" id="IPR001046">
    <property type="entry name" value="NRAMP_fam"/>
</dbReference>
<reference evidence="7 8" key="1">
    <citation type="journal article" date="2011" name="J. Bacteriol.">
        <title>Draft genome sequence of Caloramator australicus strain RC3T, a thermoanaerobe from the Great Artesian Basin of Australia.</title>
        <authorList>
            <person name="Ogg C.D."/>
            <person name="Patel B.K.C."/>
        </authorList>
    </citation>
    <scope>NUCLEOTIDE SEQUENCE [LARGE SCALE GENOMIC DNA]</scope>
    <source>
        <strain evidence="7 8">RC3</strain>
    </source>
</reference>
<feature type="transmembrane region" description="Helical" evidence="6">
    <location>
        <begin position="273"/>
        <end position="302"/>
    </location>
</feature>
<feature type="transmembrane region" description="Helical" evidence="6">
    <location>
        <begin position="390"/>
        <end position="411"/>
    </location>
</feature>
<dbReference type="STRING" id="857293.CAAU_1359"/>
<proteinExistence type="predicted"/>
<dbReference type="PANTHER" id="PTHR11706:SF33">
    <property type="entry name" value="NATURAL RESISTANCE-ASSOCIATED MACROPHAGE PROTEIN 2"/>
    <property type="match status" value="1"/>
</dbReference>
<gene>
    <name evidence="7" type="ORF">CAAU_1359</name>
</gene>
<feature type="transmembrane region" description="Helical" evidence="6">
    <location>
        <begin position="150"/>
        <end position="169"/>
    </location>
</feature>
<comment type="subcellular location">
    <subcellularLocation>
        <location evidence="1">Membrane</location>
        <topology evidence="1">Multi-pass membrane protein</topology>
    </subcellularLocation>
</comment>
<dbReference type="Pfam" id="PF01566">
    <property type="entry name" value="Nramp"/>
    <property type="match status" value="1"/>
</dbReference>
<dbReference type="PANTHER" id="PTHR11706">
    <property type="entry name" value="SOLUTE CARRIER PROTEIN FAMILY 11 MEMBER"/>
    <property type="match status" value="1"/>
</dbReference>
<keyword evidence="2" id="KW-0813">Transport</keyword>
<keyword evidence="4 6" id="KW-1133">Transmembrane helix</keyword>
<keyword evidence="3 6" id="KW-0812">Transmembrane</keyword>
<evidence type="ECO:0000313" key="8">
    <source>
        <dbReference type="Proteomes" id="UP000007652"/>
    </source>
</evidence>
<accession>I7KU96</accession>
<name>I7KU96_9CLOT</name>
<dbReference type="GO" id="GO:0015086">
    <property type="term" value="F:cadmium ion transmembrane transporter activity"/>
    <property type="evidence" value="ECO:0007669"/>
    <property type="project" value="TreeGrafter"/>
</dbReference>
<evidence type="ECO:0000256" key="5">
    <source>
        <dbReference type="ARBA" id="ARBA00023136"/>
    </source>
</evidence>
<feature type="transmembrane region" description="Helical" evidence="6">
    <location>
        <begin position="43"/>
        <end position="62"/>
    </location>
</feature>
<evidence type="ECO:0000256" key="6">
    <source>
        <dbReference type="SAM" id="Phobius"/>
    </source>
</evidence>